<dbReference type="InterPro" id="IPR050142">
    <property type="entry name" value="MADS-box/MEF2_TF"/>
</dbReference>
<sequence>MGRRKLEIKRIEDKSSRLVTFSKRRSGLFKKARHLSVLCDADVAVIVFSARGKLYEFSSGSSNSCIYFSVQRTLSRYQKRCSEEKEINTNGVGEDLCKRFRTCKELLQTVDRLAELQDNAEELSVNDMIQLEQELDCALMQTRLRKAQLMMEYISTLKEKESKLREENEKLEKQVASTQGNDVDDGGGGLNELATNQINPPKLTTLPLFNG</sequence>
<feature type="domain" description="K-box" evidence="8">
    <location>
        <begin position="90"/>
        <end position="181"/>
    </location>
</feature>
<evidence type="ECO:0000313" key="11">
    <source>
        <dbReference type="Proteomes" id="UP000215914"/>
    </source>
</evidence>
<evidence type="ECO:0000313" key="9">
    <source>
        <dbReference type="EMBL" id="KAF5821045.1"/>
    </source>
</evidence>
<dbReference type="SMART" id="SM00432">
    <property type="entry name" value="MADS"/>
    <property type="match status" value="1"/>
</dbReference>
<comment type="subcellular location">
    <subcellularLocation>
        <location evidence="1">Nucleus</location>
    </subcellularLocation>
</comment>
<proteinExistence type="predicted"/>
<evidence type="ECO:0000256" key="2">
    <source>
        <dbReference type="ARBA" id="ARBA00023015"/>
    </source>
</evidence>
<protein>
    <submittedName>
        <fullName evidence="10">Putative K-box region and MADS-box transcription factor family protein</fullName>
    </submittedName>
    <submittedName>
        <fullName evidence="9">Transcription factor MADS-MIKC family</fullName>
    </submittedName>
</protein>
<evidence type="ECO:0000256" key="3">
    <source>
        <dbReference type="ARBA" id="ARBA00023125"/>
    </source>
</evidence>
<name>A0A251T3A9_HELAN</name>
<dbReference type="GO" id="GO:0045944">
    <property type="term" value="P:positive regulation of transcription by RNA polymerase II"/>
    <property type="evidence" value="ECO:0007669"/>
    <property type="project" value="InterPro"/>
</dbReference>
<keyword evidence="11" id="KW-1185">Reference proteome</keyword>
<dbReference type="GO" id="GO:0000978">
    <property type="term" value="F:RNA polymerase II cis-regulatory region sequence-specific DNA binding"/>
    <property type="evidence" value="ECO:0000318"/>
    <property type="project" value="GO_Central"/>
</dbReference>
<reference evidence="10" key="2">
    <citation type="submission" date="2017-02" db="EMBL/GenBank/DDBJ databases">
        <title>Sunflower complete genome.</title>
        <authorList>
            <person name="Langlade N."/>
            <person name="Munos S."/>
        </authorList>
    </citation>
    <scope>NUCLEOTIDE SEQUENCE [LARGE SCALE GENOMIC DNA]</scope>
    <source>
        <tissue evidence="10">Leaves</tissue>
    </source>
</reference>
<dbReference type="EMBL" id="MNCJ02000316">
    <property type="protein sequence ID" value="KAF5821045.1"/>
    <property type="molecule type" value="Genomic_DNA"/>
</dbReference>
<dbReference type="EMBL" id="CM007901">
    <property type="protein sequence ID" value="OTG05605.1"/>
    <property type="molecule type" value="Genomic_DNA"/>
</dbReference>
<dbReference type="Gramene" id="mRNA:HanXRQr2_Chr01g0009161">
    <property type="protein sequence ID" value="mRNA:HanXRQr2_Chr01g0009161"/>
    <property type="gene ID" value="HanXRQr2_Chr01g0009161"/>
</dbReference>
<keyword evidence="3" id="KW-0238">DNA-binding</keyword>
<dbReference type="GO" id="GO:0000981">
    <property type="term" value="F:DNA-binding transcription factor activity, RNA polymerase II-specific"/>
    <property type="evidence" value="ECO:0000318"/>
    <property type="project" value="GO_Central"/>
</dbReference>
<dbReference type="OMA" id="IKDWRRT"/>
<dbReference type="InterPro" id="IPR033896">
    <property type="entry name" value="MEF2-like_N"/>
</dbReference>
<dbReference type="PROSITE" id="PS51297">
    <property type="entry name" value="K_BOX"/>
    <property type="match status" value="1"/>
</dbReference>
<keyword evidence="2" id="KW-0805">Transcription regulation</keyword>
<dbReference type="Proteomes" id="UP000215914">
    <property type="component" value="Chromosome 12"/>
</dbReference>
<evidence type="ECO:0000259" key="7">
    <source>
        <dbReference type="PROSITE" id="PS50066"/>
    </source>
</evidence>
<dbReference type="PRINTS" id="PR00404">
    <property type="entry name" value="MADSDOMAIN"/>
</dbReference>
<dbReference type="Gene3D" id="3.40.1810.10">
    <property type="entry name" value="Transcription factor, MADS-box"/>
    <property type="match status" value="1"/>
</dbReference>
<accession>A0A251T3A9</accession>
<feature type="region of interest" description="Disordered" evidence="6">
    <location>
        <begin position="165"/>
        <end position="211"/>
    </location>
</feature>
<reference evidence="9" key="3">
    <citation type="submission" date="2020-06" db="EMBL/GenBank/DDBJ databases">
        <title>Helianthus annuus Genome sequencing and assembly Release 2.</title>
        <authorList>
            <person name="Gouzy J."/>
            <person name="Langlade N."/>
            <person name="Munos S."/>
        </authorList>
    </citation>
    <scope>NUCLEOTIDE SEQUENCE</scope>
    <source>
        <tissue evidence="9">Leaves</tissue>
    </source>
</reference>
<evidence type="ECO:0000256" key="1">
    <source>
        <dbReference type="ARBA" id="ARBA00004123"/>
    </source>
</evidence>
<dbReference type="GO" id="GO:0005634">
    <property type="term" value="C:nucleus"/>
    <property type="evidence" value="ECO:0007669"/>
    <property type="project" value="UniProtKB-SubCell"/>
</dbReference>
<keyword evidence="5" id="KW-0539">Nucleus</keyword>
<organism evidence="10 11">
    <name type="scientific">Helianthus annuus</name>
    <name type="common">Common sunflower</name>
    <dbReference type="NCBI Taxonomy" id="4232"/>
    <lineage>
        <taxon>Eukaryota</taxon>
        <taxon>Viridiplantae</taxon>
        <taxon>Streptophyta</taxon>
        <taxon>Embryophyta</taxon>
        <taxon>Tracheophyta</taxon>
        <taxon>Spermatophyta</taxon>
        <taxon>Magnoliopsida</taxon>
        <taxon>eudicotyledons</taxon>
        <taxon>Gunneridae</taxon>
        <taxon>Pentapetalae</taxon>
        <taxon>asterids</taxon>
        <taxon>campanulids</taxon>
        <taxon>Asterales</taxon>
        <taxon>Asteraceae</taxon>
        <taxon>Asteroideae</taxon>
        <taxon>Heliantheae alliance</taxon>
        <taxon>Heliantheae</taxon>
        <taxon>Helianthus</taxon>
    </lineage>
</organism>
<dbReference type="Pfam" id="PF01486">
    <property type="entry name" value="K-box"/>
    <property type="match status" value="1"/>
</dbReference>
<reference evidence="9 11" key="1">
    <citation type="journal article" date="2017" name="Nature">
        <title>The sunflower genome provides insights into oil metabolism, flowering and Asterid evolution.</title>
        <authorList>
            <person name="Badouin H."/>
            <person name="Gouzy J."/>
            <person name="Grassa C.J."/>
            <person name="Murat F."/>
            <person name="Staton S.E."/>
            <person name="Cottret L."/>
            <person name="Lelandais-Briere C."/>
            <person name="Owens G.L."/>
            <person name="Carrere S."/>
            <person name="Mayjonade B."/>
            <person name="Legrand L."/>
            <person name="Gill N."/>
            <person name="Kane N.C."/>
            <person name="Bowers J.E."/>
            <person name="Hubner S."/>
            <person name="Bellec A."/>
            <person name="Berard A."/>
            <person name="Berges H."/>
            <person name="Blanchet N."/>
            <person name="Boniface M.C."/>
            <person name="Brunel D."/>
            <person name="Catrice O."/>
            <person name="Chaidir N."/>
            <person name="Claudel C."/>
            <person name="Donnadieu C."/>
            <person name="Faraut T."/>
            <person name="Fievet G."/>
            <person name="Helmstetter N."/>
            <person name="King M."/>
            <person name="Knapp S.J."/>
            <person name="Lai Z."/>
            <person name="Le Paslier M.C."/>
            <person name="Lippi Y."/>
            <person name="Lorenzon L."/>
            <person name="Mandel J.R."/>
            <person name="Marage G."/>
            <person name="Marchand G."/>
            <person name="Marquand E."/>
            <person name="Bret-Mestries E."/>
            <person name="Morien E."/>
            <person name="Nambeesan S."/>
            <person name="Nguyen T."/>
            <person name="Pegot-Espagnet P."/>
            <person name="Pouilly N."/>
            <person name="Raftis F."/>
            <person name="Sallet E."/>
            <person name="Schiex T."/>
            <person name="Thomas J."/>
            <person name="Vandecasteele C."/>
            <person name="Vares D."/>
            <person name="Vear F."/>
            <person name="Vautrin S."/>
            <person name="Crespi M."/>
            <person name="Mangin B."/>
            <person name="Burke J.M."/>
            <person name="Salse J."/>
            <person name="Munos S."/>
            <person name="Vincourt P."/>
            <person name="Rieseberg L.H."/>
            <person name="Langlade N.B."/>
        </authorList>
    </citation>
    <scope>NUCLEOTIDE SEQUENCE [LARGE SCALE GENOMIC DNA]</scope>
    <source>
        <strain evidence="11">cv. SF193</strain>
        <tissue evidence="9">Leaves</tissue>
    </source>
</reference>
<dbReference type="InterPro" id="IPR002100">
    <property type="entry name" value="TF_MADSbox"/>
</dbReference>
<dbReference type="InterPro" id="IPR002487">
    <property type="entry name" value="TF_Kbox"/>
</dbReference>
<evidence type="ECO:0000256" key="6">
    <source>
        <dbReference type="SAM" id="MobiDB-lite"/>
    </source>
</evidence>
<dbReference type="InParanoid" id="A0A251T3A9"/>
<dbReference type="AlphaFoldDB" id="A0A251T3A9"/>
<dbReference type="SUPFAM" id="SSF55455">
    <property type="entry name" value="SRF-like"/>
    <property type="match status" value="1"/>
</dbReference>
<dbReference type="GO" id="GO:0046983">
    <property type="term" value="F:protein dimerization activity"/>
    <property type="evidence" value="ECO:0007669"/>
    <property type="project" value="InterPro"/>
</dbReference>
<feature type="domain" description="MADS-box" evidence="7">
    <location>
        <begin position="1"/>
        <end position="61"/>
    </location>
</feature>
<evidence type="ECO:0000313" key="10">
    <source>
        <dbReference type="EMBL" id="OTG05605.1"/>
    </source>
</evidence>
<dbReference type="PROSITE" id="PS50066">
    <property type="entry name" value="MADS_BOX_2"/>
    <property type="match status" value="1"/>
</dbReference>
<keyword evidence="4" id="KW-0804">Transcription</keyword>
<dbReference type="FunCoup" id="A0A251T3A9">
    <property type="interactions" value="265"/>
</dbReference>
<dbReference type="Pfam" id="PF00319">
    <property type="entry name" value="SRF-TF"/>
    <property type="match status" value="1"/>
</dbReference>
<dbReference type="PANTHER" id="PTHR48019">
    <property type="entry name" value="SERUM RESPONSE FACTOR HOMOLOG"/>
    <property type="match status" value="1"/>
</dbReference>
<dbReference type="CDD" id="cd00265">
    <property type="entry name" value="MADS_MEF2_like"/>
    <property type="match status" value="1"/>
</dbReference>
<dbReference type="InterPro" id="IPR036879">
    <property type="entry name" value="TF_MADSbox_sf"/>
</dbReference>
<evidence type="ECO:0000256" key="5">
    <source>
        <dbReference type="ARBA" id="ARBA00023242"/>
    </source>
</evidence>
<evidence type="ECO:0000259" key="8">
    <source>
        <dbReference type="PROSITE" id="PS51297"/>
    </source>
</evidence>
<dbReference type="OrthoDB" id="1898716at2759"/>
<evidence type="ECO:0000256" key="4">
    <source>
        <dbReference type="ARBA" id="ARBA00023163"/>
    </source>
</evidence>
<dbReference type="GO" id="GO:0006357">
    <property type="term" value="P:regulation of transcription by RNA polymerase II"/>
    <property type="evidence" value="ECO:0000318"/>
    <property type="project" value="GO_Central"/>
</dbReference>
<gene>
    <name evidence="10" type="primary">MAF1</name>
    <name evidence="10" type="ORF">HannXRQ_Chr12g0375471</name>
    <name evidence="9" type="ORF">HanXRQr2_Chr01g0009161</name>
</gene>